<feature type="region of interest" description="Disordered" evidence="1">
    <location>
        <begin position="1"/>
        <end position="62"/>
    </location>
</feature>
<evidence type="ECO:0000313" key="4">
    <source>
        <dbReference type="Proteomes" id="UP000184387"/>
    </source>
</evidence>
<dbReference type="OrthoDB" id="7306245at2"/>
<keyword evidence="2" id="KW-1133">Transmembrane helix</keyword>
<evidence type="ECO:0000256" key="2">
    <source>
        <dbReference type="SAM" id="Phobius"/>
    </source>
</evidence>
<dbReference type="AlphaFoldDB" id="A0A1M6D6G2"/>
<accession>A0A1M6D6G2</accession>
<sequence>MPKNDDPTELEPRPVPAPLTRGANAAQLKRDVESGATGDKVPMLDPGLAPLGTDDEAAGAPLDPKLVAEVRERERRDAPIPPDAAATRALPSKGHRPLAIALGVVCLLFLAGILVWRMG</sequence>
<gene>
    <name evidence="3" type="ORF">SAMN02745194_00833</name>
</gene>
<feature type="compositionally biased region" description="Basic and acidic residues" evidence="1">
    <location>
        <begin position="1"/>
        <end position="12"/>
    </location>
</feature>
<keyword evidence="2" id="KW-0472">Membrane</keyword>
<reference evidence="3 4" key="1">
    <citation type="submission" date="2016-11" db="EMBL/GenBank/DDBJ databases">
        <authorList>
            <person name="Jaros S."/>
            <person name="Januszkiewicz K."/>
            <person name="Wedrychowicz H."/>
        </authorList>
    </citation>
    <scope>NUCLEOTIDE SEQUENCE [LARGE SCALE GENOMIC DNA]</scope>
    <source>
        <strain evidence="3 4">DSM 14916</strain>
    </source>
</reference>
<dbReference type="EMBL" id="FQZF01000004">
    <property type="protein sequence ID" value="SHI68743.1"/>
    <property type="molecule type" value="Genomic_DNA"/>
</dbReference>
<organism evidence="3 4">
    <name type="scientific">Muricoccus roseus</name>
    <dbReference type="NCBI Taxonomy" id="198092"/>
    <lineage>
        <taxon>Bacteria</taxon>
        <taxon>Pseudomonadati</taxon>
        <taxon>Pseudomonadota</taxon>
        <taxon>Alphaproteobacteria</taxon>
        <taxon>Acetobacterales</taxon>
        <taxon>Roseomonadaceae</taxon>
        <taxon>Muricoccus</taxon>
    </lineage>
</organism>
<protein>
    <submittedName>
        <fullName evidence="3">Uncharacterized protein</fullName>
    </submittedName>
</protein>
<feature type="transmembrane region" description="Helical" evidence="2">
    <location>
        <begin position="98"/>
        <end position="116"/>
    </location>
</feature>
<proteinExistence type="predicted"/>
<keyword evidence="2" id="KW-0812">Transmembrane</keyword>
<dbReference type="Proteomes" id="UP000184387">
    <property type="component" value="Unassembled WGS sequence"/>
</dbReference>
<evidence type="ECO:0000256" key="1">
    <source>
        <dbReference type="SAM" id="MobiDB-lite"/>
    </source>
</evidence>
<name>A0A1M6D6G2_9PROT</name>
<keyword evidence="4" id="KW-1185">Reference proteome</keyword>
<dbReference type="RefSeq" id="WP_073131772.1">
    <property type="nucleotide sequence ID" value="NZ_FQZF01000004.1"/>
</dbReference>
<evidence type="ECO:0000313" key="3">
    <source>
        <dbReference type="EMBL" id="SHI68743.1"/>
    </source>
</evidence>